<evidence type="ECO:0000259" key="2">
    <source>
        <dbReference type="Pfam" id="PF13400"/>
    </source>
</evidence>
<protein>
    <submittedName>
        <fullName evidence="3">GAF sensor signal transduction histidine kinase</fullName>
    </submittedName>
</protein>
<dbReference type="KEGG" id="xce:Xcel_0329"/>
<proteinExistence type="predicted"/>
<dbReference type="Proteomes" id="UP000002255">
    <property type="component" value="Chromosome"/>
</dbReference>
<dbReference type="InterPro" id="IPR028087">
    <property type="entry name" value="Tad_N"/>
</dbReference>
<keyword evidence="1" id="KW-0472">Membrane</keyword>
<gene>
    <name evidence="3" type="ordered locus">Xcel_0329</name>
</gene>
<dbReference type="eggNOG" id="ENOG5030J6A">
    <property type="taxonomic scope" value="Bacteria"/>
</dbReference>
<keyword evidence="4" id="KW-1185">Reference proteome</keyword>
<keyword evidence="1" id="KW-0812">Transmembrane</keyword>
<dbReference type="STRING" id="446471.Xcel_0329"/>
<evidence type="ECO:0000313" key="3">
    <source>
        <dbReference type="EMBL" id="ACZ29368.1"/>
    </source>
</evidence>
<reference evidence="3 4" key="2">
    <citation type="journal article" date="2010" name="Stand. Genomic Sci.">
        <title>Complete genome sequence of Xylanimonas cellulosilytica type strain (XIL07).</title>
        <authorList>
            <person name="Foster B."/>
            <person name="Pukall R."/>
            <person name="Abt B."/>
            <person name="Nolan M."/>
            <person name="Glavina Del Rio T."/>
            <person name="Chen F."/>
            <person name="Lucas S."/>
            <person name="Tice H."/>
            <person name="Pitluck S."/>
            <person name="Cheng J.-F."/>
            <person name="Chertkov O."/>
            <person name="Brettin T."/>
            <person name="Han C."/>
            <person name="Detter J.C."/>
            <person name="Bruce D."/>
            <person name="Goodwin L."/>
            <person name="Ivanova N."/>
            <person name="Mavromatis K."/>
            <person name="Pati A."/>
            <person name="Mikhailova N."/>
            <person name="Chen A."/>
            <person name="Palaniappan K."/>
            <person name="Land M."/>
            <person name="Hauser L."/>
            <person name="Chang Y.-J."/>
            <person name="Jeffries C.D."/>
            <person name="Chain P."/>
            <person name="Rohde M."/>
            <person name="Goeker M."/>
            <person name="Bristow J."/>
            <person name="Eisen J.A."/>
            <person name="Markowitz V."/>
            <person name="Hugenholtz P."/>
            <person name="Kyrpides N.C."/>
            <person name="Klenk H.-P."/>
            <person name="Lapidus A."/>
        </authorList>
    </citation>
    <scope>NUCLEOTIDE SEQUENCE [LARGE SCALE GENOMIC DNA]</scope>
    <source>
        <strain evidence="4">DSM 15894 / CECT 5975 / LMG 20990 / XIL07</strain>
    </source>
</reference>
<sequence length="122" mass="11859">MTAGADGERGAGTVLMLGVVAVVLLFGLALAAVGAAQQARGTAQAAADLGALAAATARRAGFDACATAREAVERNRGHLVACELEAGGVVGLTVARSTAGLPGWLARDATARARAGPRPPGG</sequence>
<dbReference type="GO" id="GO:0016301">
    <property type="term" value="F:kinase activity"/>
    <property type="evidence" value="ECO:0007669"/>
    <property type="project" value="UniProtKB-KW"/>
</dbReference>
<evidence type="ECO:0000313" key="4">
    <source>
        <dbReference type="Proteomes" id="UP000002255"/>
    </source>
</evidence>
<dbReference type="NCBIfam" id="TIGR03816">
    <property type="entry name" value="tadE_like_DECH"/>
    <property type="match status" value="1"/>
</dbReference>
<dbReference type="Pfam" id="PF13400">
    <property type="entry name" value="Tad"/>
    <property type="match status" value="1"/>
</dbReference>
<keyword evidence="3" id="KW-0418">Kinase</keyword>
<name>D1BV97_XYLCX</name>
<accession>D1BV97</accession>
<organism evidence="3 4">
    <name type="scientific">Xylanimonas cellulosilytica (strain DSM 15894 / JCM 12276 / CECT 5975 / KCTC 9989 / LMG 20990 / NBRC 107835 / XIL07)</name>
    <dbReference type="NCBI Taxonomy" id="446471"/>
    <lineage>
        <taxon>Bacteria</taxon>
        <taxon>Bacillati</taxon>
        <taxon>Actinomycetota</taxon>
        <taxon>Actinomycetes</taxon>
        <taxon>Micrococcales</taxon>
        <taxon>Promicromonosporaceae</taxon>
        <taxon>Xylanimonas</taxon>
    </lineage>
</organism>
<feature type="transmembrane region" description="Helical" evidence="1">
    <location>
        <begin position="12"/>
        <end position="33"/>
    </location>
</feature>
<reference evidence="4" key="1">
    <citation type="submission" date="2009-11" db="EMBL/GenBank/DDBJ databases">
        <title>The complete chromosome of Xylanimonas cellulosilytica DSM 15894.</title>
        <authorList>
            <consortium name="US DOE Joint Genome Institute (JGI-PGF)"/>
            <person name="Lucas S."/>
            <person name="Copeland A."/>
            <person name="Lapidus A."/>
            <person name="Glavina del Rio T."/>
            <person name="Dalin E."/>
            <person name="Tice H."/>
            <person name="Bruce D."/>
            <person name="Goodwin L."/>
            <person name="Pitluck S."/>
            <person name="Kyrpides N."/>
            <person name="Mavromatis K."/>
            <person name="Ivanova N."/>
            <person name="Mikhailova N."/>
            <person name="Foster B."/>
            <person name="Clum A."/>
            <person name="Brettin T."/>
            <person name="Detter J.C."/>
            <person name="Han C."/>
            <person name="Larimer F."/>
            <person name="Land M."/>
            <person name="Hauser L."/>
            <person name="Markowitz V."/>
            <person name="Cheng J.F."/>
            <person name="Hugenholtz P."/>
            <person name="Woyke T."/>
            <person name="Wu D."/>
            <person name="Gehrich-Schroeter G."/>
            <person name="Schneider S."/>
            <person name="Pukall S.R."/>
            <person name="Klenk H.P."/>
            <person name="Eisen J.A."/>
        </authorList>
    </citation>
    <scope>NUCLEOTIDE SEQUENCE [LARGE SCALE GENOMIC DNA]</scope>
    <source>
        <strain evidence="4">DSM 15894 / CECT 5975 / LMG 20990 / XIL07</strain>
    </source>
</reference>
<dbReference type="AlphaFoldDB" id="D1BV97"/>
<dbReference type="EMBL" id="CP001821">
    <property type="protein sequence ID" value="ACZ29368.1"/>
    <property type="molecule type" value="Genomic_DNA"/>
</dbReference>
<evidence type="ECO:0000256" key="1">
    <source>
        <dbReference type="SAM" id="Phobius"/>
    </source>
</evidence>
<dbReference type="HOGENOM" id="CLU_104210_3_1_11"/>
<keyword evidence="3" id="KW-0808">Transferase</keyword>
<keyword evidence="1" id="KW-1133">Transmembrane helix</keyword>
<dbReference type="InterPro" id="IPR021202">
    <property type="entry name" value="Rv3654c-like"/>
</dbReference>
<feature type="domain" description="Putative Flp pilus-assembly TadG-like N-terminal" evidence="2">
    <location>
        <begin position="10"/>
        <end position="57"/>
    </location>
</feature>